<dbReference type="Proteomes" id="UP000031980">
    <property type="component" value="Unassembled WGS sequence"/>
</dbReference>
<evidence type="ECO:0000256" key="5">
    <source>
        <dbReference type="ARBA" id="ARBA00023237"/>
    </source>
</evidence>
<evidence type="ECO:0000256" key="1">
    <source>
        <dbReference type="ARBA" id="ARBA00004442"/>
    </source>
</evidence>
<evidence type="ECO:0000256" key="2">
    <source>
        <dbReference type="ARBA" id="ARBA00006275"/>
    </source>
</evidence>
<dbReference type="EMBL" id="JPIU01000049">
    <property type="protein sequence ID" value="KIO42757.1"/>
    <property type="molecule type" value="Genomic_DNA"/>
</dbReference>
<dbReference type="InterPro" id="IPR011990">
    <property type="entry name" value="TPR-like_helical_dom_sf"/>
</dbReference>
<evidence type="ECO:0000259" key="7">
    <source>
        <dbReference type="Pfam" id="PF14322"/>
    </source>
</evidence>
<dbReference type="AlphaFoldDB" id="A0A0C3N9Q1"/>
<protein>
    <submittedName>
        <fullName evidence="8">Uncharacterized protein</fullName>
    </submittedName>
</protein>
<organism evidence="8 9">
    <name type="scientific">Sanguibacteroides justesenii</name>
    <dbReference type="NCBI Taxonomy" id="1547597"/>
    <lineage>
        <taxon>Bacteria</taxon>
        <taxon>Pseudomonadati</taxon>
        <taxon>Bacteroidota</taxon>
        <taxon>Bacteroidia</taxon>
        <taxon>Bacteroidales</taxon>
        <taxon>Porphyromonadaceae</taxon>
        <taxon>Sanguibacteroides</taxon>
    </lineage>
</organism>
<keyword evidence="5" id="KW-0998">Cell outer membrane</keyword>
<gene>
    <name evidence="8" type="ORF">BA92_12840</name>
</gene>
<name>A0A0C3N9Q1_9PORP</name>
<evidence type="ECO:0000256" key="4">
    <source>
        <dbReference type="ARBA" id="ARBA00023136"/>
    </source>
</evidence>
<keyword evidence="9" id="KW-1185">Reference proteome</keyword>
<sequence length="516" mass="59092">MKIYSKIIIVASVLFFTSCEKWLDLQPEGEATFDELYKSGDGYRSVLNGLYKSMGTGALYGLELQFGLIDCMSQQYDFTNEGLMTNDKYRKAVKYDYANSPIASTIDNIWLSAYKIIANANDLLQNIKTASPEIFRQDEMERKMIMGEAYACRALMHFDLLRLFAPAVIQNPGSESYLPYVETYPNIQASSIAVEPFLKKVIADLEEAQKLTIEYDTTEIGKKLSSTGKNRFDLDSKVGLEDEFYSGRGYRLTYYSITALLARVYQYAGMYDKAFDAASEVIGYGGETPFYKDDFSGIRIPAPGVNPAEAFKSKKDLKLASSLIFAIYNEKEYENNNLLNFFKTGMDQDDRTSNQWFVVSKDLFKNNDVDESSLDYRWVDLIFPAANSHPISGKWYLFDNAATRDKYATILPVIRATEMHYILAECYARKGQYETAYDILDALRAKRGLENRPLARTATWDAFVETLVGDARREWISEGQLFYLYKRLDAKFTIGKEYRSLTKSEYMFPIPIDQRK</sequence>
<dbReference type="InterPro" id="IPR033985">
    <property type="entry name" value="SusD-like_N"/>
</dbReference>
<dbReference type="PROSITE" id="PS51257">
    <property type="entry name" value="PROKAR_LIPOPROTEIN"/>
    <property type="match status" value="1"/>
</dbReference>
<feature type="domain" description="RagB/SusD" evidence="6">
    <location>
        <begin position="403"/>
        <end position="487"/>
    </location>
</feature>
<reference evidence="8 9" key="1">
    <citation type="submission" date="2014-07" db="EMBL/GenBank/DDBJ databases">
        <title>Porphyromonadaceae bacterium OUH 308042 = ATCC BAA-2681 = DSM 28342 draft genome.</title>
        <authorList>
            <person name="Sydenham T.V."/>
            <person name="Hasman H."/>
            <person name="Justensen U.S."/>
        </authorList>
    </citation>
    <scope>NUCLEOTIDE SEQUENCE [LARGE SCALE GENOMIC DNA]</scope>
    <source>
        <strain evidence="8 9">OUH 308042</strain>
    </source>
</reference>
<dbReference type="InterPro" id="IPR012944">
    <property type="entry name" value="SusD_RagB_dom"/>
</dbReference>
<keyword evidence="3" id="KW-0732">Signal</keyword>
<dbReference type="Pfam" id="PF14322">
    <property type="entry name" value="SusD-like_3"/>
    <property type="match status" value="1"/>
</dbReference>
<dbReference type="GO" id="GO:0009279">
    <property type="term" value="C:cell outer membrane"/>
    <property type="evidence" value="ECO:0007669"/>
    <property type="project" value="UniProtKB-SubCell"/>
</dbReference>
<dbReference type="OrthoDB" id="727588at2"/>
<evidence type="ECO:0000259" key="6">
    <source>
        <dbReference type="Pfam" id="PF07980"/>
    </source>
</evidence>
<evidence type="ECO:0000313" key="8">
    <source>
        <dbReference type="EMBL" id="KIO42757.1"/>
    </source>
</evidence>
<comment type="similarity">
    <text evidence="2">Belongs to the SusD family.</text>
</comment>
<evidence type="ECO:0000313" key="9">
    <source>
        <dbReference type="Proteomes" id="UP000031980"/>
    </source>
</evidence>
<comment type="subcellular location">
    <subcellularLocation>
        <location evidence="1">Cell outer membrane</location>
    </subcellularLocation>
</comment>
<dbReference type="Pfam" id="PF07980">
    <property type="entry name" value="SusD_RagB"/>
    <property type="match status" value="1"/>
</dbReference>
<dbReference type="RefSeq" id="WP_041505470.1">
    <property type="nucleotide sequence ID" value="NZ_JPIU01000049.1"/>
</dbReference>
<feature type="domain" description="SusD-like N-terminal" evidence="7">
    <location>
        <begin position="77"/>
        <end position="211"/>
    </location>
</feature>
<evidence type="ECO:0000256" key="3">
    <source>
        <dbReference type="ARBA" id="ARBA00022729"/>
    </source>
</evidence>
<comment type="caution">
    <text evidence="8">The sequence shown here is derived from an EMBL/GenBank/DDBJ whole genome shotgun (WGS) entry which is preliminary data.</text>
</comment>
<dbReference type="SUPFAM" id="SSF48452">
    <property type="entry name" value="TPR-like"/>
    <property type="match status" value="1"/>
</dbReference>
<accession>A0A0C3N9Q1</accession>
<proteinExistence type="inferred from homology"/>
<keyword evidence="4" id="KW-0472">Membrane</keyword>
<dbReference type="Gene3D" id="1.25.40.390">
    <property type="match status" value="1"/>
</dbReference>